<proteinExistence type="predicted"/>
<dbReference type="RefSeq" id="WP_166124974.1">
    <property type="nucleotide sequence ID" value="NZ_JAANOQ010000001.1"/>
</dbReference>
<accession>A0ABR7IVI3</accession>
<protein>
    <recommendedName>
        <fullName evidence="4">C2H2-type domain-containing protein</fullName>
    </recommendedName>
</protein>
<reference evidence="2 3" key="1">
    <citation type="submission" date="2020-08" db="EMBL/GenBank/DDBJ databases">
        <title>Description of novel Flavobacterium F-408 isolate.</title>
        <authorList>
            <person name="Saticioglu I.B."/>
            <person name="Duman M."/>
            <person name="Altun S."/>
        </authorList>
    </citation>
    <scope>NUCLEOTIDE SEQUENCE [LARGE SCALE GENOMIC DNA]</scope>
    <source>
        <strain evidence="2 3">F-408</strain>
    </source>
</reference>
<evidence type="ECO:0008006" key="4">
    <source>
        <dbReference type="Google" id="ProtNLM"/>
    </source>
</evidence>
<evidence type="ECO:0000313" key="2">
    <source>
        <dbReference type="EMBL" id="MBC5833738.1"/>
    </source>
</evidence>
<dbReference type="EMBL" id="JACRUN010000001">
    <property type="protein sequence ID" value="MBC5833738.1"/>
    <property type="molecule type" value="Genomic_DNA"/>
</dbReference>
<feature type="coiled-coil region" evidence="1">
    <location>
        <begin position="324"/>
        <end position="351"/>
    </location>
</feature>
<name>A0ABR7IVI3_9FLAO</name>
<evidence type="ECO:0000256" key="1">
    <source>
        <dbReference type="SAM" id="Coils"/>
    </source>
</evidence>
<keyword evidence="1" id="KW-0175">Coiled coil</keyword>
<gene>
    <name evidence="2" type="ORF">H8R27_02445</name>
</gene>
<organism evidence="2 3">
    <name type="scientific">Flavobacterium bernardetii</name>
    <dbReference type="NCBI Taxonomy" id="2813823"/>
    <lineage>
        <taxon>Bacteria</taxon>
        <taxon>Pseudomonadati</taxon>
        <taxon>Bacteroidota</taxon>
        <taxon>Flavobacteriia</taxon>
        <taxon>Flavobacteriales</taxon>
        <taxon>Flavobacteriaceae</taxon>
        <taxon>Flavobacterium</taxon>
    </lineage>
</organism>
<evidence type="ECO:0000313" key="3">
    <source>
        <dbReference type="Proteomes" id="UP000605990"/>
    </source>
</evidence>
<comment type="caution">
    <text evidence="2">The sequence shown here is derived from an EMBL/GenBank/DDBJ whole genome shotgun (WGS) entry which is preliminary data.</text>
</comment>
<dbReference type="Proteomes" id="UP000605990">
    <property type="component" value="Unassembled WGS sequence"/>
</dbReference>
<sequence length="527" mass="62205">MNYKNQKNTEQDNDWAKNLEGNPIHISQAESGAKGYYCMGCGKEMQAVKRKIAHYQSYFRHHVKDLDTSKVECVNSSRVYREKLAYNYFMRVKMITVPAVYKYPPKGVEGFPYLIEEKQTIYAHRVDREVTFFEDENGVIHSGKNTKVDERYLSIRPDAVFYDVDDKPILFIEFIVTHKPDVVKLNKLQRLGINTVQIIVPKLNEVELEKEISKASKVKWTYNENESNAEYIPVFEGNTEGIPPIDEEQRKLFEESYFCRAAQVANLIRSIKRCLESEHYRRIEFQFKQEISRIENATKGERTRLADIQTGIEREIDSELRGSRTGFEERNRKFQTEKTDLEERYTRKRSEINGKIFSINRDIDFREGIGGTEDGIRRDFEGRKRELELERIHIETEEGRFAKQEREIDVSIGEESSIPGDFEQRRSEVEQSFEGKRQDLESKISGFREIQNEEEGRIRAEFEGINKQIAERISQRDILQQDELSPRIKTILELWRVFDNYENGRETLLRYRSGIEIIKSGTWKEWD</sequence>
<keyword evidence="3" id="KW-1185">Reference proteome</keyword>